<keyword evidence="2" id="KW-1185">Reference proteome</keyword>
<dbReference type="Proteomes" id="UP001139981">
    <property type="component" value="Unassembled WGS sequence"/>
</dbReference>
<name>A0ACC1LZ67_9FUNG</name>
<dbReference type="EMBL" id="JANBVB010001457">
    <property type="protein sequence ID" value="KAJ2890210.1"/>
    <property type="molecule type" value="Genomic_DNA"/>
</dbReference>
<gene>
    <name evidence="1" type="ORF">IWW38_004260</name>
</gene>
<reference evidence="1" key="1">
    <citation type="submission" date="2022-07" db="EMBL/GenBank/DDBJ databases">
        <title>Phylogenomic reconstructions and comparative analyses of Kickxellomycotina fungi.</title>
        <authorList>
            <person name="Reynolds N.K."/>
            <person name="Stajich J.E."/>
            <person name="Barry K."/>
            <person name="Grigoriev I.V."/>
            <person name="Crous P."/>
            <person name="Smith M.E."/>
        </authorList>
    </citation>
    <scope>NUCLEOTIDE SEQUENCE</scope>
    <source>
        <strain evidence="1">CBS 190363</strain>
    </source>
</reference>
<evidence type="ECO:0000313" key="1">
    <source>
        <dbReference type="EMBL" id="KAJ2890210.1"/>
    </source>
</evidence>
<protein>
    <submittedName>
        <fullName evidence="1">Uncharacterized protein</fullName>
    </submittedName>
</protein>
<evidence type="ECO:0000313" key="2">
    <source>
        <dbReference type="Proteomes" id="UP001139981"/>
    </source>
</evidence>
<organism evidence="1 2">
    <name type="scientific">Coemansia aciculifera</name>
    <dbReference type="NCBI Taxonomy" id="417176"/>
    <lineage>
        <taxon>Eukaryota</taxon>
        <taxon>Fungi</taxon>
        <taxon>Fungi incertae sedis</taxon>
        <taxon>Zoopagomycota</taxon>
        <taxon>Kickxellomycotina</taxon>
        <taxon>Kickxellomycetes</taxon>
        <taxon>Kickxellales</taxon>
        <taxon>Kickxellaceae</taxon>
        <taxon>Coemansia</taxon>
    </lineage>
</organism>
<proteinExistence type="predicted"/>
<sequence length="377" mass="39834">MTLTIGIDLGATYSRVAVWHDNRVEVIPNNNASRATPSIVAFAGTRQLIGDSALSQIDANPSNTITNAKRQLATNALLHAEFNDNIHTFAAHDVTAAILRALREAAEAYLGACARDAVITVPACFSRAQCRDTQKAAQIAGLNVLQIIRDPVATAMALGHDAYGGQTVMLVDMGGGSLDASVLKFNSTNSSFNVLATAGNSHLGGIDFDNLLLAHILATATTNPLPPSHAIHRLRIACERAKRTLSTATIATVEIDNSSVVHVTRPVFEDLCATLFDQVLDTVKKTLAIAGLHRNKINSVVLVGGSTRIPKLRQMVAGYFGNKPLCTPSDCHDETVVIGAATHAASLSTATTTNSTAIVPLKDLILSANHTLVTKCH</sequence>
<comment type="caution">
    <text evidence="1">The sequence shown here is derived from an EMBL/GenBank/DDBJ whole genome shotgun (WGS) entry which is preliminary data.</text>
</comment>
<accession>A0ACC1LZ67</accession>